<accession>A0A4R6ZS74</accession>
<dbReference type="STRING" id="1265846.PROCOU_15949"/>
<sequence length="113" mass="13241">MQENLRETVRIIGKGKTKQHAVNAALSQVQRQVMAKYPSAMILRIEPRDVAILTATEKRYKETFFFFLFPRIRHEFEVELEIALELAVMHIEKVNFNAEDYTKNKLVKKFAKG</sequence>
<proteinExistence type="predicted"/>
<name>A0A4R6ZS74_9LIST</name>
<dbReference type="Pfam" id="PF14189">
    <property type="entry name" value="DUF4312"/>
    <property type="match status" value="1"/>
</dbReference>
<reference evidence="1 2" key="1">
    <citation type="submission" date="2019-03" db="EMBL/GenBank/DDBJ databases">
        <title>Genomic Encyclopedia of Type Strains, Phase III (KMG-III): the genomes of soil and plant-associated and newly described type strains.</title>
        <authorList>
            <person name="Whitman W."/>
        </authorList>
    </citation>
    <scope>NUCLEOTIDE SEQUENCE [LARGE SCALE GENOMIC DNA]</scope>
    <source>
        <strain evidence="1 2">CECT 7972</strain>
    </source>
</reference>
<dbReference type="NCBIfam" id="TIGR03578">
    <property type="entry name" value="EF_0831"/>
    <property type="match status" value="1"/>
</dbReference>
<organism evidence="1 2">
    <name type="scientific">Listeria rocourtiae</name>
    <dbReference type="NCBI Taxonomy" id="647910"/>
    <lineage>
        <taxon>Bacteria</taxon>
        <taxon>Bacillati</taxon>
        <taxon>Bacillota</taxon>
        <taxon>Bacilli</taxon>
        <taxon>Bacillales</taxon>
        <taxon>Listeriaceae</taxon>
        <taxon>Listeria</taxon>
    </lineage>
</organism>
<evidence type="ECO:0000313" key="1">
    <source>
        <dbReference type="EMBL" id="TDR55593.1"/>
    </source>
</evidence>
<gene>
    <name evidence="1" type="ORF">DFP96_101531</name>
</gene>
<dbReference type="EMBL" id="SNZK01000001">
    <property type="protein sequence ID" value="TDR55593.1"/>
    <property type="molecule type" value="Genomic_DNA"/>
</dbReference>
<keyword evidence="2" id="KW-1185">Reference proteome</keyword>
<dbReference type="RefSeq" id="WP_051994433.1">
    <property type="nucleotide sequence ID" value="NZ_JAARQJ010000028.1"/>
</dbReference>
<dbReference type="AlphaFoldDB" id="A0A4R6ZS74"/>
<protein>
    <submittedName>
        <fullName evidence="1">Uncharacterized protein (TIGR03578 family)</fullName>
    </submittedName>
</protein>
<dbReference type="InterPro" id="IPR020037">
    <property type="entry name" value="DUF4312"/>
</dbReference>
<dbReference type="Proteomes" id="UP000295558">
    <property type="component" value="Unassembled WGS sequence"/>
</dbReference>
<evidence type="ECO:0000313" key="2">
    <source>
        <dbReference type="Proteomes" id="UP000295558"/>
    </source>
</evidence>
<comment type="caution">
    <text evidence="1">The sequence shown here is derived from an EMBL/GenBank/DDBJ whole genome shotgun (WGS) entry which is preliminary data.</text>
</comment>